<dbReference type="VEuPathDB" id="AmoebaDB:ACA1_192630"/>
<gene>
    <name evidence="2" type="ORF">ACA1_192630</name>
</gene>
<proteinExistence type="predicted"/>
<dbReference type="EMBL" id="KB008052">
    <property type="protein sequence ID" value="ELR14492.1"/>
    <property type="molecule type" value="Genomic_DNA"/>
</dbReference>
<feature type="compositionally biased region" description="Polar residues" evidence="1">
    <location>
        <begin position="1"/>
        <end position="34"/>
    </location>
</feature>
<dbReference type="AlphaFoldDB" id="L8GND0"/>
<feature type="region of interest" description="Disordered" evidence="1">
    <location>
        <begin position="1"/>
        <end position="41"/>
    </location>
</feature>
<dbReference type="RefSeq" id="XP_004336505.1">
    <property type="nucleotide sequence ID" value="XM_004336457.1"/>
</dbReference>
<dbReference type="GeneID" id="14915058"/>
<evidence type="ECO:0000313" key="2">
    <source>
        <dbReference type="EMBL" id="ELR14492.1"/>
    </source>
</evidence>
<sequence length="119" mass="13196">MTGNFNHPTTTAADNNSQHTDNSSADYSANTNEAANIAARRGYEVNEKVLQRWEAKRRSADGGGQFAWRISAPKQAGDREEVRMKALQLAALNAYKAATAPRPPYYVPTDRTARVERRS</sequence>
<keyword evidence="3" id="KW-1185">Reference proteome</keyword>
<protein>
    <submittedName>
        <fullName evidence="2">Uncharacterized protein</fullName>
    </submittedName>
</protein>
<accession>L8GND0</accession>
<dbReference type="Proteomes" id="UP000011083">
    <property type="component" value="Unassembled WGS sequence"/>
</dbReference>
<dbReference type="KEGG" id="acan:ACA1_192630"/>
<evidence type="ECO:0000256" key="1">
    <source>
        <dbReference type="SAM" id="MobiDB-lite"/>
    </source>
</evidence>
<reference evidence="2 3" key="1">
    <citation type="journal article" date="2013" name="Genome Biol.">
        <title>Genome of Acanthamoeba castellanii highlights extensive lateral gene transfer and early evolution of tyrosine kinase signaling.</title>
        <authorList>
            <person name="Clarke M."/>
            <person name="Lohan A.J."/>
            <person name="Liu B."/>
            <person name="Lagkouvardos I."/>
            <person name="Roy S."/>
            <person name="Zafar N."/>
            <person name="Bertelli C."/>
            <person name="Schilde C."/>
            <person name="Kianianmomeni A."/>
            <person name="Burglin T.R."/>
            <person name="Frech C."/>
            <person name="Turcotte B."/>
            <person name="Kopec K.O."/>
            <person name="Synnott J.M."/>
            <person name="Choo C."/>
            <person name="Paponov I."/>
            <person name="Finkler A."/>
            <person name="Soon Heng Tan C."/>
            <person name="Hutchins A.P."/>
            <person name="Weinmeier T."/>
            <person name="Rattei T."/>
            <person name="Chu J.S."/>
            <person name="Gimenez G."/>
            <person name="Irimia M."/>
            <person name="Rigden D.J."/>
            <person name="Fitzpatrick D.A."/>
            <person name="Lorenzo-Morales J."/>
            <person name="Bateman A."/>
            <person name="Chiu C.H."/>
            <person name="Tang P."/>
            <person name="Hegemann P."/>
            <person name="Fromm H."/>
            <person name="Raoult D."/>
            <person name="Greub G."/>
            <person name="Miranda-Saavedra D."/>
            <person name="Chen N."/>
            <person name="Nash P."/>
            <person name="Ginger M.L."/>
            <person name="Horn M."/>
            <person name="Schaap P."/>
            <person name="Caler L."/>
            <person name="Loftus B."/>
        </authorList>
    </citation>
    <scope>NUCLEOTIDE SEQUENCE [LARGE SCALE GENOMIC DNA]</scope>
    <source>
        <strain evidence="2 3">Neff</strain>
    </source>
</reference>
<organism evidence="2 3">
    <name type="scientific">Acanthamoeba castellanii (strain ATCC 30010 / Neff)</name>
    <dbReference type="NCBI Taxonomy" id="1257118"/>
    <lineage>
        <taxon>Eukaryota</taxon>
        <taxon>Amoebozoa</taxon>
        <taxon>Discosea</taxon>
        <taxon>Longamoebia</taxon>
        <taxon>Centramoebida</taxon>
        <taxon>Acanthamoebidae</taxon>
        <taxon>Acanthamoeba</taxon>
    </lineage>
</organism>
<name>L8GND0_ACACF</name>
<evidence type="ECO:0000313" key="3">
    <source>
        <dbReference type="Proteomes" id="UP000011083"/>
    </source>
</evidence>